<reference evidence="1 2" key="1">
    <citation type="submission" date="2015-07" db="EMBL/GenBank/DDBJ databases">
        <title>Emmonsia species relationships and genome sequence.</title>
        <authorList>
            <person name="Cuomo C.A."/>
            <person name="Schwartz I.S."/>
            <person name="Kenyon C."/>
            <person name="de Hoog G.S."/>
            <person name="Govender N.P."/>
            <person name="Botha A."/>
            <person name="Moreno L."/>
            <person name="de Vries M."/>
            <person name="Munoz J.F."/>
            <person name="Stielow J.B."/>
        </authorList>
    </citation>
    <scope>NUCLEOTIDE SEQUENCE [LARGE SCALE GENOMIC DNA]</scope>
    <source>
        <strain evidence="1 2">CBS 136260</strain>
    </source>
</reference>
<accession>A0A1B7P1G9</accession>
<comment type="caution">
    <text evidence="1">The sequence shown here is derived from an EMBL/GenBank/DDBJ whole genome shotgun (WGS) entry which is preliminary data.</text>
</comment>
<dbReference type="OrthoDB" id="5335812at2759"/>
<evidence type="ECO:0000313" key="2">
    <source>
        <dbReference type="Proteomes" id="UP000091918"/>
    </source>
</evidence>
<dbReference type="Gene3D" id="3.40.630.30">
    <property type="match status" value="1"/>
</dbReference>
<dbReference type="EMBL" id="LGUA01000246">
    <property type="protein sequence ID" value="OAX82858.1"/>
    <property type="molecule type" value="Genomic_DNA"/>
</dbReference>
<evidence type="ECO:0000313" key="1">
    <source>
        <dbReference type="EMBL" id="OAX82858.1"/>
    </source>
</evidence>
<dbReference type="InterPro" id="IPR016181">
    <property type="entry name" value="Acyl_CoA_acyltransferase"/>
</dbReference>
<name>A0A1B7P1G9_9EURO</name>
<protein>
    <recommendedName>
        <fullName evidence="3">N-acetyltransferase domain-containing protein</fullName>
    </recommendedName>
</protein>
<dbReference type="STRING" id="1658172.A0A1B7P1G9"/>
<evidence type="ECO:0008006" key="3">
    <source>
        <dbReference type="Google" id="ProtNLM"/>
    </source>
</evidence>
<organism evidence="1 2">
    <name type="scientific">Emergomyces africanus</name>
    <dbReference type="NCBI Taxonomy" id="1955775"/>
    <lineage>
        <taxon>Eukaryota</taxon>
        <taxon>Fungi</taxon>
        <taxon>Dikarya</taxon>
        <taxon>Ascomycota</taxon>
        <taxon>Pezizomycotina</taxon>
        <taxon>Eurotiomycetes</taxon>
        <taxon>Eurotiomycetidae</taxon>
        <taxon>Onygenales</taxon>
        <taxon>Ajellomycetaceae</taxon>
        <taxon>Emergomyces</taxon>
    </lineage>
</organism>
<dbReference type="AlphaFoldDB" id="A0A1B7P1G9"/>
<keyword evidence="2" id="KW-1185">Reference proteome</keyword>
<dbReference type="InterPro" id="IPR053225">
    <property type="entry name" value="Acyl-CoA_N-acyltransferase"/>
</dbReference>
<dbReference type="PANTHER" id="PTHR20958">
    <property type="entry name" value="GLYCINE N-ACYLTRANSFERASE-LIKE PROTEIN"/>
    <property type="match status" value="1"/>
</dbReference>
<gene>
    <name evidence="1" type="ORF">ACJ72_02787</name>
</gene>
<dbReference type="Proteomes" id="UP000091918">
    <property type="component" value="Unassembled WGS sequence"/>
</dbReference>
<dbReference type="SUPFAM" id="SSF55729">
    <property type="entry name" value="Acyl-CoA N-acyltransferases (Nat)"/>
    <property type="match status" value="1"/>
</dbReference>
<proteinExistence type="predicted"/>
<dbReference type="PANTHER" id="PTHR20958:SF6">
    <property type="entry name" value="GLYCINE N-ACYLTRANSFERASE-LIKE PROTEIN"/>
    <property type="match status" value="1"/>
</dbReference>
<sequence length="428" mass="47034">MFTPTIHIHHHPRTSLLPLLSTHLPYSAPLFRRIQHSLIYPSETAQILATFPTALASTSFKSLSPWLVAYVDVYVGRETQIWLYSSVEAVASLPSIHQRSATEEQSSDPDQPSKLALEPVIAAEIQAQLLSLCSYIRTHLIPPYLSHLESQSQEYGHAPSPIPQTPKSVEKLLPHPPASVKIGSIHTGIYDLLRAMMEAPESIPSHLPKIRILPHDTGIYMKYQFRRSTYDPLQEKSDDASSSITENDRDLPSGYRFHDVNRRVGIQPRHLDLVISRTNIPLSKDVLEKLPSVALYFDGSSDNMTCSGLGATADEPSGCASGDIPVAWAFLGLDGSLCTLHVEEEHRGRGLAKVIAKEMMKSGMGAHGGGVFTSAPGSDGATMDKVKDNDHGRVYADVSLQNKASRNVMRKLGGEPAWTVKWVVVEVL</sequence>